<dbReference type="InterPro" id="IPR011044">
    <property type="entry name" value="Quino_amine_DH_bsu"/>
</dbReference>
<dbReference type="EMBL" id="QYTV02000009">
    <property type="protein sequence ID" value="RST72226.1"/>
    <property type="molecule type" value="Genomic_DNA"/>
</dbReference>
<dbReference type="InterPro" id="IPR051200">
    <property type="entry name" value="Host-pathogen_enzymatic-act"/>
</dbReference>
<reference evidence="1" key="1">
    <citation type="submission" date="2018-12" db="EMBL/GenBank/DDBJ databases">
        <authorList>
            <person name="Sun L."/>
            <person name="Chen Z."/>
        </authorList>
    </citation>
    <scope>NUCLEOTIDE SEQUENCE [LARGE SCALE GENOMIC DNA]</scope>
    <source>
        <strain evidence="1">3-2-2</strain>
    </source>
</reference>
<dbReference type="PROSITE" id="PS51257">
    <property type="entry name" value="PROKAR_LIPOPROTEIN"/>
    <property type="match status" value="1"/>
</dbReference>
<dbReference type="Proteomes" id="UP000287156">
    <property type="component" value="Unassembled WGS sequence"/>
</dbReference>
<evidence type="ECO:0000313" key="1">
    <source>
        <dbReference type="EMBL" id="RST72226.1"/>
    </source>
</evidence>
<dbReference type="AlphaFoldDB" id="A0A429XVC5"/>
<dbReference type="PANTHER" id="PTHR47197">
    <property type="entry name" value="PROTEIN NIRF"/>
    <property type="match status" value="1"/>
</dbReference>
<dbReference type="SUPFAM" id="SSF50969">
    <property type="entry name" value="YVTN repeat-like/Quinoprotein amine dehydrogenase"/>
    <property type="match status" value="1"/>
</dbReference>
<dbReference type="PANTHER" id="PTHR47197:SF3">
    <property type="entry name" value="DIHYDRO-HEME D1 DEHYDROGENASE"/>
    <property type="match status" value="1"/>
</dbReference>
<keyword evidence="2" id="KW-1185">Reference proteome</keyword>
<sequence length="323" mass="36010">MKIERVFFICLAVLLILSGCQEKNHQPIDEEKSFAATLNVGDFSIDFLNEAGEKMARWEMKKAYTGATLLPDGDTLILYGPELEEVDFYSLKAGSITKSFKTDKGICNVIYLKEGQIFALADKNQNKIRFFNGDGDEVKSVKTPEYPMAMKADGEYLYVASFKGGKLTIINLKSHEIDNEFDIPTSSAGLLLREKEKEIWVGGHGKEDKPQSAISIFSLEMGSLVNEVPAPLMPVAFYENDKGIYALSHGTNMLYHYNSNKELIQQTEVGANPFSIESLDGKLLVAGFDSEKLYWVNPLTLDIEKAVDVGKGPFVVFTREKVN</sequence>
<dbReference type="RefSeq" id="WP_126051851.1">
    <property type="nucleotide sequence ID" value="NZ_QYTV02000009.1"/>
</dbReference>
<evidence type="ECO:0000313" key="2">
    <source>
        <dbReference type="Proteomes" id="UP000287156"/>
    </source>
</evidence>
<accession>A0A429XVC5</accession>
<comment type="caution">
    <text evidence="1">The sequence shown here is derived from an EMBL/GenBank/DDBJ whole genome shotgun (WGS) entry which is preliminary data.</text>
</comment>
<gene>
    <name evidence="1" type="ORF">D4T97_016405</name>
</gene>
<name>A0A429XVC5_9BACI</name>
<dbReference type="InterPro" id="IPR015943">
    <property type="entry name" value="WD40/YVTN_repeat-like_dom_sf"/>
</dbReference>
<dbReference type="OrthoDB" id="120019at2"/>
<organism evidence="1 2">
    <name type="scientific">Siminovitchia acidinfaciens</name>
    <dbReference type="NCBI Taxonomy" id="2321395"/>
    <lineage>
        <taxon>Bacteria</taxon>
        <taxon>Bacillati</taxon>
        <taxon>Bacillota</taxon>
        <taxon>Bacilli</taxon>
        <taxon>Bacillales</taxon>
        <taxon>Bacillaceae</taxon>
        <taxon>Siminovitchia</taxon>
    </lineage>
</organism>
<proteinExistence type="predicted"/>
<dbReference type="Gene3D" id="2.130.10.10">
    <property type="entry name" value="YVTN repeat-like/Quinoprotein amine dehydrogenase"/>
    <property type="match status" value="1"/>
</dbReference>
<protein>
    <submittedName>
        <fullName evidence="1">WD40 repeat domain-containing protein</fullName>
    </submittedName>
</protein>